<dbReference type="FunFam" id="1.10.150.20:FF:000003">
    <property type="entry name" value="DNA polymerase I"/>
    <property type="match status" value="1"/>
</dbReference>
<dbReference type="InterPro" id="IPR043502">
    <property type="entry name" value="DNA/RNA_pol_sf"/>
</dbReference>
<dbReference type="InterPro" id="IPR036279">
    <property type="entry name" value="5-3_exonuclease_C_sf"/>
</dbReference>
<proteinExistence type="inferred from homology"/>
<evidence type="ECO:0000256" key="14">
    <source>
        <dbReference type="ARBA" id="ARBA00023204"/>
    </source>
</evidence>
<keyword evidence="13 17" id="KW-0238">DNA-binding</keyword>
<dbReference type="SUPFAM" id="SSF47807">
    <property type="entry name" value="5' to 3' exonuclease, C-terminal subdomain"/>
    <property type="match status" value="1"/>
</dbReference>
<dbReference type="SUPFAM" id="SSF53098">
    <property type="entry name" value="Ribonuclease H-like"/>
    <property type="match status" value="1"/>
</dbReference>
<keyword evidence="8" id="KW-0540">Nuclease</keyword>
<dbReference type="Proteomes" id="UP000555448">
    <property type="component" value="Unassembled WGS sequence"/>
</dbReference>
<evidence type="ECO:0000256" key="11">
    <source>
        <dbReference type="ARBA" id="ARBA00022839"/>
    </source>
</evidence>
<dbReference type="SUPFAM" id="SSF88723">
    <property type="entry name" value="PIN domain-like"/>
    <property type="match status" value="1"/>
</dbReference>
<evidence type="ECO:0000256" key="17">
    <source>
        <dbReference type="RuleBase" id="RU004460"/>
    </source>
</evidence>
<evidence type="ECO:0000256" key="3">
    <source>
        <dbReference type="ARBA" id="ARBA00012417"/>
    </source>
</evidence>
<dbReference type="Gene3D" id="1.10.150.20">
    <property type="entry name" value="5' to 3' exonuclease, C-terminal subdomain"/>
    <property type="match status" value="2"/>
</dbReference>
<feature type="domain" description="5'-3' exonuclease" evidence="19">
    <location>
        <begin position="15"/>
        <end position="285"/>
    </location>
</feature>
<dbReference type="Gene3D" id="1.20.1060.10">
    <property type="entry name" value="Taq DNA Polymerase, Chain T, domain 4"/>
    <property type="match status" value="1"/>
</dbReference>
<sequence>MVPPAATTRAMEPKQHLYLVDGSAYIFRAYHRLPPLTDPEGTPVGAVYGYTTMLWKLAEDLNKADGPTHLAVILDKASTSFRNDLYDQYKAHRPPPPEDLVPQFPLIRDATRAFSLACIEEPGVEADDIIASYARAAVKRGWDVTIVSSDKDLMQLVGKCGEPHDGIEGGCIDMLDTMKNQRIDVAEVVEKFGVPPEKVGDVLALMGDSVDNVPGVYGVGPKTASKLIQDYGDLESALAAAPTMKKGKLQERLIEHADLARLSKQLVTLKEDCPLPIEMDDFKLTAIPPEPLAAFLSKHGFTSLLKRLDGGHGSPERTTQLHPSKPVTAGANPIEGAARQDMPEWPKVDLDAYKCVTTVADLEAWIARAYEKRLIAIDTETSALDAMRADLAGISMALGPNDACYIPLGHGGSDMFAERPEQIPLDEALALLKPLLEDDAVLKVGQNIKYDLNVFARVGDRVGGIHVAPIDDTMIISFCLDAGRQIEGIGGGHGMDELSERHLSHKTLTFKDICGTGKKAIPFGEVPLDRATRYAAEDADVTWRLHQLLKPRLSHEGGTRIYERVDRPLIPVVAQMERHGIKVDREKLAGLSKEFATAVTALECEIFGHCGFEFTIGSPKQLGDVLFDKLGYKGGRKGKSGMYSTDQAILEGLAAQGAKVATKVLEWRQLTKLRSTYTEALQAAINPATGRVHTSYSLVGAQTGRLSSTDPNLQNIPIRTEIGRQIRDCFVAEPGNVLLSADYSQIELRLAAHMADVPPLKEAFAAGEDIHSRTAMEMFGTVDRDTRGRAKTINFAILYGISRWGLAGRLGTESDEAQAMIDRYFERFPGIQRYIVSTLETVRERGYSETLFGRKTWFPRITSKAQAERAGSERAAINAPIQGTSADIIKRAMARMGPALADAGLKDVRMLLQVHDELVFELPAGDVAAARPVIERVMSEAALPAVTLDVPLGVEIGSGDSWGTAH</sequence>
<dbReference type="InterPro" id="IPR002298">
    <property type="entry name" value="DNA_polymerase_A"/>
</dbReference>
<keyword evidence="6 17" id="KW-0548">Nucleotidyltransferase</keyword>
<dbReference type="CDD" id="cd09898">
    <property type="entry name" value="H3TH_53EXO"/>
    <property type="match status" value="1"/>
</dbReference>
<dbReference type="SMART" id="SM00475">
    <property type="entry name" value="53EXOc"/>
    <property type="match status" value="1"/>
</dbReference>
<dbReference type="Gene3D" id="3.30.70.370">
    <property type="match status" value="1"/>
</dbReference>
<dbReference type="InterPro" id="IPR019760">
    <property type="entry name" value="DNA-dir_DNA_pol_A_CS"/>
</dbReference>
<keyword evidence="22" id="KW-1185">Reference proteome</keyword>
<dbReference type="CDD" id="cd08637">
    <property type="entry name" value="DNA_pol_A_pol_I_C"/>
    <property type="match status" value="1"/>
</dbReference>
<gene>
    <name evidence="17" type="primary">polA</name>
    <name evidence="21" type="ORF">HNO88_000894</name>
</gene>
<keyword evidence="12 17" id="KW-0239">DNA-directed DNA polymerase</keyword>
<evidence type="ECO:0000256" key="12">
    <source>
        <dbReference type="ARBA" id="ARBA00022932"/>
    </source>
</evidence>
<dbReference type="Pfam" id="PF01367">
    <property type="entry name" value="5_3_exonuc"/>
    <property type="match status" value="1"/>
</dbReference>
<reference evidence="21 22" key="1">
    <citation type="submission" date="2020-08" db="EMBL/GenBank/DDBJ databases">
        <title>Functional genomics of gut bacteria from endangered species of beetles.</title>
        <authorList>
            <person name="Carlos-Shanley C."/>
        </authorList>
    </citation>
    <scope>NUCLEOTIDE SEQUENCE [LARGE SCALE GENOMIC DNA]</scope>
    <source>
        <strain evidence="21 22">S00245</strain>
    </source>
</reference>
<dbReference type="InterPro" id="IPR012337">
    <property type="entry name" value="RNaseH-like_sf"/>
</dbReference>
<keyword evidence="9 17" id="KW-0227">DNA damage</keyword>
<name>A0A7W7K8R1_9SPHN</name>
<dbReference type="GO" id="GO:0003677">
    <property type="term" value="F:DNA binding"/>
    <property type="evidence" value="ECO:0007669"/>
    <property type="project" value="UniProtKB-UniRule"/>
</dbReference>
<accession>A0A7W7K8R1</accession>
<dbReference type="SMART" id="SM00474">
    <property type="entry name" value="35EXOc"/>
    <property type="match status" value="1"/>
</dbReference>
<dbReference type="AlphaFoldDB" id="A0A7W7K8R1"/>
<evidence type="ECO:0000256" key="1">
    <source>
        <dbReference type="ARBA" id="ARBA00007705"/>
    </source>
</evidence>
<dbReference type="InterPro" id="IPR029060">
    <property type="entry name" value="PIN-like_dom_sf"/>
</dbReference>
<dbReference type="InterPro" id="IPR008918">
    <property type="entry name" value="HhH2"/>
</dbReference>
<dbReference type="InterPro" id="IPR020046">
    <property type="entry name" value="5-3_exonucl_a-hlix_arch_N"/>
</dbReference>
<dbReference type="PANTHER" id="PTHR10133">
    <property type="entry name" value="DNA POLYMERASE I"/>
    <property type="match status" value="1"/>
</dbReference>
<dbReference type="InterPro" id="IPR001098">
    <property type="entry name" value="DNA-dir_DNA_pol_A_palm_dom"/>
</dbReference>
<dbReference type="Gene3D" id="3.30.420.10">
    <property type="entry name" value="Ribonuclease H-like superfamily/Ribonuclease H"/>
    <property type="match status" value="1"/>
</dbReference>
<keyword evidence="11 17" id="KW-0269">Exonuclease</keyword>
<comment type="caution">
    <text evidence="21">The sequence shown here is derived from an EMBL/GenBank/DDBJ whole genome shotgun (WGS) entry which is preliminary data.</text>
</comment>
<dbReference type="EC" id="2.7.7.7" evidence="3 16"/>
<keyword evidence="7 17" id="KW-0235">DNA replication</keyword>
<dbReference type="SMART" id="SM00279">
    <property type="entry name" value="HhH2"/>
    <property type="match status" value="1"/>
</dbReference>
<dbReference type="GO" id="GO:0008409">
    <property type="term" value="F:5'-3' exonuclease activity"/>
    <property type="evidence" value="ECO:0007669"/>
    <property type="project" value="UniProtKB-UniRule"/>
</dbReference>
<evidence type="ECO:0000256" key="15">
    <source>
        <dbReference type="ARBA" id="ARBA00049244"/>
    </source>
</evidence>
<keyword evidence="14 17" id="KW-0234">DNA repair</keyword>
<dbReference type="NCBIfam" id="NF004397">
    <property type="entry name" value="PRK05755.1"/>
    <property type="match status" value="1"/>
</dbReference>
<evidence type="ECO:0000259" key="18">
    <source>
        <dbReference type="SMART" id="SM00474"/>
    </source>
</evidence>
<comment type="catalytic activity">
    <reaction evidence="15 17">
        <text>DNA(n) + a 2'-deoxyribonucleoside 5'-triphosphate = DNA(n+1) + diphosphate</text>
        <dbReference type="Rhea" id="RHEA:22508"/>
        <dbReference type="Rhea" id="RHEA-COMP:17339"/>
        <dbReference type="Rhea" id="RHEA-COMP:17340"/>
        <dbReference type="ChEBI" id="CHEBI:33019"/>
        <dbReference type="ChEBI" id="CHEBI:61560"/>
        <dbReference type="ChEBI" id="CHEBI:173112"/>
        <dbReference type="EC" id="2.7.7.7"/>
    </reaction>
</comment>
<dbReference type="GO" id="GO:0008408">
    <property type="term" value="F:3'-5' exonuclease activity"/>
    <property type="evidence" value="ECO:0007669"/>
    <property type="project" value="UniProtKB-UniRule"/>
</dbReference>
<evidence type="ECO:0000313" key="21">
    <source>
        <dbReference type="EMBL" id="MBB4857583.1"/>
    </source>
</evidence>
<evidence type="ECO:0000256" key="10">
    <source>
        <dbReference type="ARBA" id="ARBA00022801"/>
    </source>
</evidence>
<evidence type="ECO:0000256" key="5">
    <source>
        <dbReference type="ARBA" id="ARBA00022679"/>
    </source>
</evidence>
<protein>
    <recommendedName>
        <fullName evidence="4 16">DNA polymerase I</fullName>
        <ecNumber evidence="3 16">2.7.7.7</ecNumber>
    </recommendedName>
</protein>
<dbReference type="SMART" id="SM00482">
    <property type="entry name" value="POLAc"/>
    <property type="match status" value="1"/>
</dbReference>
<dbReference type="FunFam" id="1.10.150.20:FF:000002">
    <property type="entry name" value="DNA polymerase I"/>
    <property type="match status" value="1"/>
</dbReference>
<dbReference type="GO" id="GO:0006261">
    <property type="term" value="P:DNA-templated DNA replication"/>
    <property type="evidence" value="ECO:0007669"/>
    <property type="project" value="UniProtKB-UniRule"/>
</dbReference>
<evidence type="ECO:0000256" key="2">
    <source>
        <dbReference type="ARBA" id="ARBA00011541"/>
    </source>
</evidence>
<dbReference type="InterPro" id="IPR002562">
    <property type="entry name" value="3'-5'_exonuclease_dom"/>
</dbReference>
<evidence type="ECO:0000256" key="7">
    <source>
        <dbReference type="ARBA" id="ARBA00022705"/>
    </source>
</evidence>
<comment type="subunit">
    <text evidence="2">Single-chain monomer with multiple functions.</text>
</comment>
<dbReference type="PANTHER" id="PTHR10133:SF27">
    <property type="entry name" value="DNA POLYMERASE NU"/>
    <property type="match status" value="1"/>
</dbReference>
<dbReference type="Pfam" id="PF01612">
    <property type="entry name" value="DNA_pol_A_exo1"/>
    <property type="match status" value="1"/>
</dbReference>
<organism evidence="21 22">
    <name type="scientific">Novosphingobium chloroacetimidivorans</name>
    <dbReference type="NCBI Taxonomy" id="1428314"/>
    <lineage>
        <taxon>Bacteria</taxon>
        <taxon>Pseudomonadati</taxon>
        <taxon>Pseudomonadota</taxon>
        <taxon>Alphaproteobacteria</taxon>
        <taxon>Sphingomonadales</taxon>
        <taxon>Sphingomonadaceae</taxon>
        <taxon>Novosphingobium</taxon>
    </lineage>
</organism>
<dbReference type="EMBL" id="JACHLR010000003">
    <property type="protein sequence ID" value="MBB4857583.1"/>
    <property type="molecule type" value="Genomic_DNA"/>
</dbReference>
<evidence type="ECO:0000256" key="9">
    <source>
        <dbReference type="ARBA" id="ARBA00022763"/>
    </source>
</evidence>
<dbReference type="InterPro" id="IPR020045">
    <property type="entry name" value="DNA_polI_H3TH"/>
</dbReference>
<evidence type="ECO:0000313" key="22">
    <source>
        <dbReference type="Proteomes" id="UP000555448"/>
    </source>
</evidence>
<evidence type="ECO:0000256" key="8">
    <source>
        <dbReference type="ARBA" id="ARBA00022722"/>
    </source>
</evidence>
<evidence type="ECO:0000256" key="16">
    <source>
        <dbReference type="NCBIfam" id="TIGR00593"/>
    </source>
</evidence>
<dbReference type="InterPro" id="IPR018320">
    <property type="entry name" value="DNA_polymerase_1"/>
</dbReference>
<dbReference type="CDD" id="cd09859">
    <property type="entry name" value="PIN_53EXO"/>
    <property type="match status" value="1"/>
</dbReference>
<dbReference type="InterPro" id="IPR002421">
    <property type="entry name" value="5-3_exonuclease"/>
</dbReference>
<dbReference type="Pfam" id="PF02739">
    <property type="entry name" value="5_3_exonuc_N"/>
    <property type="match status" value="1"/>
</dbReference>
<comment type="similarity">
    <text evidence="1 17">Belongs to the DNA polymerase type-A family.</text>
</comment>
<evidence type="ECO:0000256" key="4">
    <source>
        <dbReference type="ARBA" id="ARBA00020311"/>
    </source>
</evidence>
<dbReference type="PRINTS" id="PR00868">
    <property type="entry name" value="DNAPOLI"/>
</dbReference>
<dbReference type="PROSITE" id="PS00447">
    <property type="entry name" value="DNA_POLYMERASE_A"/>
    <property type="match status" value="1"/>
</dbReference>
<feature type="domain" description="3'-5' exonuclease" evidence="18">
    <location>
        <begin position="353"/>
        <end position="554"/>
    </location>
</feature>
<dbReference type="InterPro" id="IPR036397">
    <property type="entry name" value="RNaseH_sf"/>
</dbReference>
<dbReference type="Gene3D" id="3.40.50.1010">
    <property type="entry name" value="5'-nuclease"/>
    <property type="match status" value="1"/>
</dbReference>
<keyword evidence="5 17" id="KW-0808">Transferase</keyword>
<dbReference type="GO" id="GO:0006302">
    <property type="term" value="P:double-strand break repair"/>
    <property type="evidence" value="ECO:0007669"/>
    <property type="project" value="TreeGrafter"/>
</dbReference>
<evidence type="ECO:0000256" key="13">
    <source>
        <dbReference type="ARBA" id="ARBA00023125"/>
    </source>
</evidence>
<dbReference type="SUPFAM" id="SSF56672">
    <property type="entry name" value="DNA/RNA polymerases"/>
    <property type="match status" value="1"/>
</dbReference>
<dbReference type="CDD" id="cd06139">
    <property type="entry name" value="DNA_polA_I_Ecoli_like_exo"/>
    <property type="match status" value="1"/>
</dbReference>
<comment type="function">
    <text evidence="17">In addition to polymerase activity, this DNA polymerase exhibits 3'-5' and 5'-3' exonuclease activity.</text>
</comment>
<evidence type="ECO:0000256" key="6">
    <source>
        <dbReference type="ARBA" id="ARBA00022695"/>
    </source>
</evidence>
<dbReference type="FunFam" id="1.20.1060.10:FF:000001">
    <property type="entry name" value="DNA polymerase I"/>
    <property type="match status" value="1"/>
</dbReference>
<dbReference type="GO" id="GO:0003887">
    <property type="term" value="F:DNA-directed DNA polymerase activity"/>
    <property type="evidence" value="ECO:0007669"/>
    <property type="project" value="UniProtKB-UniRule"/>
</dbReference>
<evidence type="ECO:0000259" key="20">
    <source>
        <dbReference type="SMART" id="SM00482"/>
    </source>
</evidence>
<evidence type="ECO:0000259" key="19">
    <source>
        <dbReference type="SMART" id="SM00475"/>
    </source>
</evidence>
<keyword evidence="10 17" id="KW-0378">Hydrolase</keyword>
<dbReference type="Pfam" id="PF00476">
    <property type="entry name" value="DNA_pol_A"/>
    <property type="match status" value="1"/>
</dbReference>
<feature type="domain" description="DNA-directed DNA polymerase family A palm" evidence="20">
    <location>
        <begin position="723"/>
        <end position="926"/>
    </location>
</feature>
<dbReference type="NCBIfam" id="TIGR00593">
    <property type="entry name" value="pola"/>
    <property type="match status" value="1"/>
</dbReference>